<keyword evidence="1" id="KW-1133">Transmembrane helix</keyword>
<reference evidence="2" key="1">
    <citation type="submission" date="2014-11" db="EMBL/GenBank/DDBJ databases">
        <authorList>
            <person name="Amaro Gonzalez C."/>
        </authorList>
    </citation>
    <scope>NUCLEOTIDE SEQUENCE</scope>
</reference>
<keyword evidence="1" id="KW-0472">Membrane</keyword>
<protein>
    <submittedName>
        <fullName evidence="2">Uncharacterized protein</fullName>
    </submittedName>
</protein>
<sequence>MQFICFKLVSIKKKISNICSLMKPFSLIEMLTFLTNVSINTLLKYLYLSFVVLYLI</sequence>
<keyword evidence="1" id="KW-0812">Transmembrane</keyword>
<evidence type="ECO:0000313" key="2">
    <source>
        <dbReference type="EMBL" id="JAH35979.1"/>
    </source>
</evidence>
<evidence type="ECO:0000256" key="1">
    <source>
        <dbReference type="SAM" id="Phobius"/>
    </source>
</evidence>
<proteinExistence type="predicted"/>
<dbReference type="AlphaFoldDB" id="A0A0E9S3I2"/>
<organism evidence="2">
    <name type="scientific">Anguilla anguilla</name>
    <name type="common">European freshwater eel</name>
    <name type="synonym">Muraena anguilla</name>
    <dbReference type="NCBI Taxonomy" id="7936"/>
    <lineage>
        <taxon>Eukaryota</taxon>
        <taxon>Metazoa</taxon>
        <taxon>Chordata</taxon>
        <taxon>Craniata</taxon>
        <taxon>Vertebrata</taxon>
        <taxon>Euteleostomi</taxon>
        <taxon>Actinopterygii</taxon>
        <taxon>Neopterygii</taxon>
        <taxon>Teleostei</taxon>
        <taxon>Anguilliformes</taxon>
        <taxon>Anguillidae</taxon>
        <taxon>Anguilla</taxon>
    </lineage>
</organism>
<dbReference type="EMBL" id="GBXM01072598">
    <property type="protein sequence ID" value="JAH35979.1"/>
    <property type="molecule type" value="Transcribed_RNA"/>
</dbReference>
<feature type="transmembrane region" description="Helical" evidence="1">
    <location>
        <begin position="30"/>
        <end position="55"/>
    </location>
</feature>
<name>A0A0E9S3I2_ANGAN</name>
<reference evidence="2" key="2">
    <citation type="journal article" date="2015" name="Fish Shellfish Immunol.">
        <title>Early steps in the European eel (Anguilla anguilla)-Vibrio vulnificus interaction in the gills: Role of the RtxA13 toxin.</title>
        <authorList>
            <person name="Callol A."/>
            <person name="Pajuelo D."/>
            <person name="Ebbesson L."/>
            <person name="Teles M."/>
            <person name="MacKenzie S."/>
            <person name="Amaro C."/>
        </authorList>
    </citation>
    <scope>NUCLEOTIDE SEQUENCE</scope>
</reference>
<accession>A0A0E9S3I2</accession>